<feature type="transmembrane region" description="Helical" evidence="2">
    <location>
        <begin position="42"/>
        <end position="66"/>
    </location>
</feature>
<dbReference type="EMBL" id="BNCQ01000020">
    <property type="protein sequence ID" value="GIM06145.1"/>
    <property type="molecule type" value="Genomic_DNA"/>
</dbReference>
<evidence type="ECO:0000256" key="1">
    <source>
        <dbReference type="SAM" id="MobiDB-lite"/>
    </source>
</evidence>
<dbReference type="Gene3D" id="2.30.180.10">
    <property type="entry name" value="FAS1 domain"/>
    <property type="match status" value="1"/>
</dbReference>
<keyword evidence="2" id="KW-0812">Transmembrane</keyword>
<evidence type="ECO:0000256" key="2">
    <source>
        <dbReference type="SAM" id="Phobius"/>
    </source>
</evidence>
<dbReference type="PROSITE" id="PS50213">
    <property type="entry name" value="FAS1"/>
    <property type="match status" value="1"/>
</dbReference>
<sequence length="308" mass="31324">MALLTCRTTASSSEPSSTAPVGAAARRVRRAGSGGGGGNGGIFTALLAFPAAAAVGTALLVVLLVANSLPAARGQAYLPATMTDAMEAALFLNRFMDAADATGYYDRFLDADFSGTVFAPVDLGFDALLQKTNATWDELTAPELNDTLSAIVGLHIVPGQRVFPLSSVREGTELTAASGGKLYVRRDVPGITHIYAVRRPEDDPLNFATILQYQEIRGGKAILYVVDKVLLPPAKTSSAPTTPASTSNRRRGGDGTVAAAGKASAAVAENPAAAAAAAAAHAGAKAPASVAAGASKTSSVNSQRKAQL</sequence>
<comment type="caution">
    <text evidence="4">The sequence shown here is derived from an EMBL/GenBank/DDBJ whole genome shotgun (WGS) entry which is preliminary data.</text>
</comment>
<proteinExistence type="predicted"/>
<evidence type="ECO:0000313" key="5">
    <source>
        <dbReference type="Proteomes" id="UP000722791"/>
    </source>
</evidence>
<dbReference type="SMART" id="SM00554">
    <property type="entry name" value="FAS1"/>
    <property type="match status" value="1"/>
</dbReference>
<name>A0A8J4GFG5_9CHLO</name>
<keyword evidence="2" id="KW-0472">Membrane</keyword>
<feature type="domain" description="FAS1" evidence="3">
    <location>
        <begin position="79"/>
        <end position="230"/>
    </location>
</feature>
<dbReference type="Proteomes" id="UP000722791">
    <property type="component" value="Unassembled WGS sequence"/>
</dbReference>
<feature type="region of interest" description="Disordered" evidence="1">
    <location>
        <begin position="288"/>
        <end position="308"/>
    </location>
</feature>
<accession>A0A8J4GFG5</accession>
<dbReference type="AlphaFoldDB" id="A0A8J4GFG5"/>
<keyword evidence="2" id="KW-1133">Transmembrane helix</keyword>
<dbReference type="Pfam" id="PF02469">
    <property type="entry name" value="Fasciclin"/>
    <property type="match status" value="1"/>
</dbReference>
<evidence type="ECO:0000313" key="4">
    <source>
        <dbReference type="EMBL" id="GIM06145.1"/>
    </source>
</evidence>
<dbReference type="InterPro" id="IPR036378">
    <property type="entry name" value="FAS1_dom_sf"/>
</dbReference>
<feature type="compositionally biased region" description="Low complexity" evidence="1">
    <location>
        <begin position="235"/>
        <end position="247"/>
    </location>
</feature>
<gene>
    <name evidence="4" type="ORF">Vretimale_10538</name>
</gene>
<protein>
    <recommendedName>
        <fullName evidence="3">FAS1 domain-containing protein</fullName>
    </recommendedName>
</protein>
<dbReference type="InterPro" id="IPR000782">
    <property type="entry name" value="FAS1_domain"/>
</dbReference>
<organism evidence="4 5">
    <name type="scientific">Volvox reticuliferus</name>
    <dbReference type="NCBI Taxonomy" id="1737510"/>
    <lineage>
        <taxon>Eukaryota</taxon>
        <taxon>Viridiplantae</taxon>
        <taxon>Chlorophyta</taxon>
        <taxon>core chlorophytes</taxon>
        <taxon>Chlorophyceae</taxon>
        <taxon>CS clade</taxon>
        <taxon>Chlamydomonadales</taxon>
        <taxon>Volvocaceae</taxon>
        <taxon>Volvox</taxon>
    </lineage>
</organism>
<dbReference type="SUPFAM" id="SSF82153">
    <property type="entry name" value="FAS1 domain"/>
    <property type="match status" value="1"/>
</dbReference>
<reference evidence="4" key="1">
    <citation type="journal article" date="2021" name="Proc. Natl. Acad. Sci. U.S.A.">
        <title>Three genomes in the algal genus Volvox reveal the fate of a haploid sex-determining region after a transition to homothallism.</title>
        <authorList>
            <person name="Yamamoto K."/>
            <person name="Hamaji T."/>
            <person name="Kawai-Toyooka H."/>
            <person name="Matsuzaki R."/>
            <person name="Takahashi F."/>
            <person name="Nishimura Y."/>
            <person name="Kawachi M."/>
            <person name="Noguchi H."/>
            <person name="Minakuchi Y."/>
            <person name="Umen J.G."/>
            <person name="Toyoda A."/>
            <person name="Nozaki H."/>
        </authorList>
    </citation>
    <scope>NUCLEOTIDE SEQUENCE</scope>
    <source>
        <strain evidence="4">NIES-3785</strain>
    </source>
</reference>
<evidence type="ECO:0000259" key="3">
    <source>
        <dbReference type="PROSITE" id="PS50213"/>
    </source>
</evidence>
<feature type="compositionally biased region" description="Polar residues" evidence="1">
    <location>
        <begin position="295"/>
        <end position="308"/>
    </location>
</feature>
<feature type="region of interest" description="Disordered" evidence="1">
    <location>
        <begin position="235"/>
        <end position="262"/>
    </location>
</feature>